<reference evidence="3" key="1">
    <citation type="submission" date="2025-08" db="UniProtKB">
        <authorList>
            <consortium name="RefSeq"/>
        </authorList>
    </citation>
    <scope>IDENTIFICATION</scope>
</reference>
<evidence type="ECO:0000256" key="1">
    <source>
        <dbReference type="SAM" id="SignalP"/>
    </source>
</evidence>
<dbReference type="RefSeq" id="XP_014475647.1">
    <property type="nucleotide sequence ID" value="XM_014620161.1"/>
</dbReference>
<dbReference type="KEGG" id="dqu:106744971"/>
<dbReference type="OrthoDB" id="8197466at2759"/>
<evidence type="ECO:0000313" key="2">
    <source>
        <dbReference type="Proteomes" id="UP000515204"/>
    </source>
</evidence>
<feature type="chain" id="PRO_5028264324" evidence="1">
    <location>
        <begin position="20"/>
        <end position="339"/>
    </location>
</feature>
<gene>
    <name evidence="3" type="primary">LOC106744971</name>
</gene>
<proteinExistence type="predicted"/>
<accession>A0A6P3XBJ6</accession>
<dbReference type="GeneID" id="106744971"/>
<feature type="signal peptide" evidence="1">
    <location>
        <begin position="1"/>
        <end position="19"/>
    </location>
</feature>
<keyword evidence="2" id="KW-1185">Reference proteome</keyword>
<evidence type="ECO:0000313" key="3">
    <source>
        <dbReference type="RefSeq" id="XP_014475647.1"/>
    </source>
</evidence>
<name>A0A6P3XBJ6_DINQU</name>
<protein>
    <submittedName>
        <fullName evidence="3">Uncharacterized protein LOC106744971</fullName>
    </submittedName>
</protein>
<dbReference type="Proteomes" id="UP000515204">
    <property type="component" value="Unplaced"/>
</dbReference>
<keyword evidence="1" id="KW-0732">Signal</keyword>
<organism evidence="2 3">
    <name type="scientific">Dinoponera quadriceps</name>
    <name type="common">South American ant</name>
    <dbReference type="NCBI Taxonomy" id="609295"/>
    <lineage>
        <taxon>Eukaryota</taxon>
        <taxon>Metazoa</taxon>
        <taxon>Ecdysozoa</taxon>
        <taxon>Arthropoda</taxon>
        <taxon>Hexapoda</taxon>
        <taxon>Insecta</taxon>
        <taxon>Pterygota</taxon>
        <taxon>Neoptera</taxon>
        <taxon>Endopterygota</taxon>
        <taxon>Hymenoptera</taxon>
        <taxon>Apocrita</taxon>
        <taxon>Aculeata</taxon>
        <taxon>Formicoidea</taxon>
        <taxon>Formicidae</taxon>
        <taxon>Ponerinae</taxon>
        <taxon>Ponerini</taxon>
        <taxon>Dinoponera</taxon>
    </lineage>
</organism>
<sequence length="339" mass="34222">MRIFCALCGLFLAVAIVNCSPIVKREAEGEDALKELDPLNEVYVVEVEDDSADGESSGREKRKIGIALGVKNGIINFVFGKLDSFLDAKTRALVVLDDANRAKNAAFGIDPTHSATTQFITNLVSQKLKAATGSIGPLINSATTLVSGKTLGLTNALAAKIAPLSSLSGGLTGGASVGVGVGNFNDFARGIGAGGDHGGAAAGSASGSALIGNLLTAGINTLSTLSQSSGGTSGGTGSSAGAGVGAGINLGTFANVGGNMVGTVPTTTEDTVVFDRSKVSLDIPSAAFGTSFTLLTNVSKVLNSVILNSARRTQTFFEIFKPFFRGAFAIKGLPSDNPN</sequence>
<dbReference type="AlphaFoldDB" id="A0A6P3XBJ6"/>